<accession>A0A2H9M722</accession>
<evidence type="ECO:0000256" key="3">
    <source>
        <dbReference type="ARBA" id="ARBA00022555"/>
    </source>
</evidence>
<protein>
    <recommendedName>
        <fullName evidence="12">Threonine--tRNA ligase</fullName>
        <ecNumber evidence="12">6.1.1.3</ecNumber>
    </recommendedName>
    <alternativeName>
        <fullName evidence="12">Threonyl-tRNA synthetase</fullName>
        <shortName evidence="12">ThrRS</shortName>
    </alternativeName>
</protein>
<dbReference type="PANTHER" id="PTHR11451">
    <property type="entry name" value="THREONINE-TRNA LIGASE"/>
    <property type="match status" value="1"/>
</dbReference>
<dbReference type="Gene3D" id="3.30.930.10">
    <property type="entry name" value="Bira Bifunctional Protein, Domain 2"/>
    <property type="match status" value="1"/>
</dbReference>
<dbReference type="EMBL" id="PFMG01000053">
    <property type="protein sequence ID" value="PIY99710.1"/>
    <property type="molecule type" value="Genomic_DNA"/>
</dbReference>
<evidence type="ECO:0000256" key="2">
    <source>
        <dbReference type="ARBA" id="ARBA00022490"/>
    </source>
</evidence>
<accession>A0A2H9QSH4</accession>
<gene>
    <name evidence="12" type="primary">thrS</name>
    <name evidence="21" type="ORF">CO072_01605</name>
    <name evidence="20" type="ORF">CO124_00800</name>
    <name evidence="16" type="ORF">COS22_02205</name>
    <name evidence="15" type="ORF">COS45_02095</name>
    <name evidence="17" type="ORF">COW47_01655</name>
    <name evidence="14" type="ORF">COW69_01980</name>
    <name evidence="19" type="ORF">COY63_02155</name>
    <name evidence="18" type="ORF">COZ66_02445</name>
</gene>
<dbReference type="InterPro" id="IPR002320">
    <property type="entry name" value="Thr-tRNA-ligase_IIa"/>
</dbReference>
<evidence type="ECO:0000256" key="1">
    <source>
        <dbReference type="ARBA" id="ARBA00008226"/>
    </source>
</evidence>
<dbReference type="PROSITE" id="PS50862">
    <property type="entry name" value="AA_TRNA_LIGASE_II"/>
    <property type="match status" value="1"/>
</dbReference>
<keyword evidence="6 12" id="KW-0862">Zinc</keyword>
<evidence type="ECO:0000256" key="6">
    <source>
        <dbReference type="ARBA" id="ARBA00022833"/>
    </source>
</evidence>
<evidence type="ECO:0000313" key="16">
    <source>
        <dbReference type="EMBL" id="PIV46303.1"/>
    </source>
</evidence>
<evidence type="ECO:0000259" key="13">
    <source>
        <dbReference type="PROSITE" id="PS50862"/>
    </source>
</evidence>
<comment type="caution">
    <text evidence="14">The sequence shown here is derived from an EMBL/GenBank/DDBJ whole genome shotgun (WGS) entry which is preliminary data.</text>
</comment>
<dbReference type="Gene3D" id="3.40.50.800">
    <property type="entry name" value="Anticodon-binding domain"/>
    <property type="match status" value="1"/>
</dbReference>
<dbReference type="InterPro" id="IPR002314">
    <property type="entry name" value="aa-tRNA-synt_IIb"/>
</dbReference>
<comment type="similarity">
    <text evidence="1 12">Belongs to the class-II aminoacyl-tRNA synthetase family.</text>
</comment>
<keyword evidence="8 12" id="KW-0694">RNA-binding</keyword>
<comment type="catalytic activity">
    <reaction evidence="11 12">
        <text>tRNA(Thr) + L-threonine + ATP = L-threonyl-tRNA(Thr) + AMP + diphosphate + H(+)</text>
        <dbReference type="Rhea" id="RHEA:24624"/>
        <dbReference type="Rhea" id="RHEA-COMP:9670"/>
        <dbReference type="Rhea" id="RHEA-COMP:9704"/>
        <dbReference type="ChEBI" id="CHEBI:15378"/>
        <dbReference type="ChEBI" id="CHEBI:30616"/>
        <dbReference type="ChEBI" id="CHEBI:33019"/>
        <dbReference type="ChEBI" id="CHEBI:57926"/>
        <dbReference type="ChEBI" id="CHEBI:78442"/>
        <dbReference type="ChEBI" id="CHEBI:78534"/>
        <dbReference type="ChEBI" id="CHEBI:456215"/>
        <dbReference type="EC" id="6.1.1.3"/>
    </reaction>
</comment>
<evidence type="ECO:0000313" key="15">
    <source>
        <dbReference type="EMBL" id="PIV13592.1"/>
    </source>
</evidence>
<keyword evidence="3 12" id="KW-0820">tRNA-binding</keyword>
<comment type="subcellular location">
    <subcellularLocation>
        <location evidence="12">Cytoplasm</location>
    </subcellularLocation>
</comment>
<dbReference type="EMBL" id="PEUT01000051">
    <property type="protein sequence ID" value="PIV13592.1"/>
    <property type="molecule type" value="Genomic_DNA"/>
</dbReference>
<evidence type="ECO:0000313" key="24">
    <source>
        <dbReference type="Proteomes" id="UP000229789"/>
    </source>
</evidence>
<dbReference type="GO" id="GO:0008270">
    <property type="term" value="F:zinc ion binding"/>
    <property type="evidence" value="ECO:0007669"/>
    <property type="project" value="InterPro"/>
</dbReference>
<dbReference type="Proteomes" id="UP000228989">
    <property type="component" value="Unassembled WGS sequence"/>
</dbReference>
<evidence type="ECO:0000313" key="20">
    <source>
        <dbReference type="EMBL" id="PJB04155.1"/>
    </source>
</evidence>
<dbReference type="GO" id="GO:0006435">
    <property type="term" value="P:threonyl-tRNA aminoacylation"/>
    <property type="evidence" value="ECO:0007669"/>
    <property type="project" value="UniProtKB-UniRule"/>
</dbReference>
<feature type="binding site" evidence="12">
    <location>
        <position position="346"/>
    </location>
    <ligand>
        <name>Zn(2+)</name>
        <dbReference type="ChEBI" id="CHEBI:29105"/>
        <note>catalytic</note>
    </ligand>
</feature>
<dbReference type="PRINTS" id="PR01047">
    <property type="entry name" value="TRNASYNTHTHR"/>
</dbReference>
<evidence type="ECO:0000256" key="8">
    <source>
        <dbReference type="ARBA" id="ARBA00022884"/>
    </source>
</evidence>
<dbReference type="Proteomes" id="UP000228888">
    <property type="component" value="Unassembled WGS sequence"/>
</dbReference>
<dbReference type="Proteomes" id="UP000230713">
    <property type="component" value="Unassembled WGS sequence"/>
</dbReference>
<evidence type="ECO:0000256" key="4">
    <source>
        <dbReference type="ARBA" id="ARBA00022598"/>
    </source>
</evidence>
<dbReference type="PANTHER" id="PTHR11451:SF44">
    <property type="entry name" value="THREONINE--TRNA LIGASE, CHLOROPLASTIC_MITOCHONDRIAL 2"/>
    <property type="match status" value="1"/>
</dbReference>
<dbReference type="GO" id="GO:0005737">
    <property type="term" value="C:cytoplasm"/>
    <property type="evidence" value="ECO:0007669"/>
    <property type="project" value="UniProtKB-SubCell"/>
</dbReference>
<dbReference type="InterPro" id="IPR023509">
    <property type="entry name" value="DTD-like_sf"/>
</dbReference>
<accession>A0A2H9P8A9</accession>
<dbReference type="CDD" id="cd00860">
    <property type="entry name" value="ThrRS_anticodon"/>
    <property type="match status" value="1"/>
</dbReference>
<evidence type="ECO:0000256" key="10">
    <source>
        <dbReference type="ARBA" id="ARBA00023146"/>
    </source>
</evidence>
<dbReference type="Proteomes" id="UP000228874">
    <property type="component" value="Unassembled WGS sequence"/>
</dbReference>
<dbReference type="InterPro" id="IPR004154">
    <property type="entry name" value="Anticodon-bd"/>
</dbReference>
<feature type="domain" description="Aminoacyl-transfer RNA synthetases class-II family profile" evidence="13">
    <location>
        <begin position="233"/>
        <end position="498"/>
    </location>
</feature>
<comment type="caution">
    <text evidence="12">Lacks conserved residue(s) required for the propagation of feature annotation.</text>
</comment>
<keyword evidence="2 12" id="KW-0963">Cytoplasm</keyword>
<dbReference type="NCBIfam" id="TIGR00418">
    <property type="entry name" value="thrS"/>
    <property type="match status" value="1"/>
</dbReference>
<name>A0A2G9LJ03_HUBC1</name>
<dbReference type="Proteomes" id="UP000231232">
    <property type="component" value="Unassembled WGS sequence"/>
</dbReference>
<dbReference type="SUPFAM" id="SSF52954">
    <property type="entry name" value="Class II aaRS ABD-related"/>
    <property type="match status" value="1"/>
</dbReference>
<sequence length="623" mass="72394">MHILTIHSDYIKVEPQAKALESGYDQDAQPFNAEDALVVFISVEKGDEFNEIKIVENTTKEILSIYNQVKAKEIVIYPYAHLSSNLAPAYPSNKILNALVEKIKEIAPVKKAPFGYYKAFELRCKGHPLSELSREITVEKENKEEQNLALKAEEKLKSYWYILNVDGKLTPAEEFDFTSHENLKKFVDYEVKKVRTYAQTPAHVIYMRALELVDYESGSDVGNLRWYPKGSLIKRLLEEKINNTMFKLGGMQVETPIMYDLAHPQLHKYLNRFPNRHYLVKSGDKDLFLRFSACFGQYLISQDMVFSYKQLPIKLYELTHYSFRKEQKGELVGLKRLRAFTMPDMHTLVADMNAAKKEFYLQYKASMDWMNDIELPYEVGIRFVKDFYYQNEDFAKELVSTIKKPVLIEMWDERPFYFVMKFEFNFIDASDKASALSTVQIDVENTERFDINYIDKDGEKKYPIMLHASISGAIDRNIYALLEKAHLEQKKGNISILPLWLSPTQIRILPISSENHLKFAENLANKLEKQNIRVDIDDTDATLGKKIMKAEQEWVPYQIVVGDKEQEDGENSTLQIRARADNGKIFNMSVANLIKKIKKETKERPFKPLPLPRLISKRPKFVG</sequence>
<evidence type="ECO:0000313" key="18">
    <source>
        <dbReference type="EMBL" id="PIX27909.1"/>
    </source>
</evidence>
<reference evidence="22 23" key="2">
    <citation type="submission" date="2017-09" db="EMBL/GenBank/DDBJ databases">
        <title>Depth-based differentiation of microbial function through sediment-hosted aquifers and enrichment of novel symbionts in the deep terrestrial subsurface.</title>
        <authorList>
            <person name="Probst A.J."/>
            <person name="Ladd B."/>
            <person name="Jarett J.K."/>
            <person name="Geller-Mcgrath D.E."/>
            <person name="Sieber C.M.K."/>
            <person name="Emerson J.B."/>
            <person name="Anantharaman K."/>
            <person name="Thomas B.C."/>
            <person name="Malmstrom R."/>
            <person name="Stieglmeier M."/>
            <person name="Klingl A."/>
            <person name="Woyke T."/>
            <person name="Ryan C.M."/>
            <person name="Banfield J.F."/>
        </authorList>
    </citation>
    <scope>NUCLEOTIDE SEQUENCE [LARGE SCALE GENOMIC DNA]</scope>
</reference>
<dbReference type="Pfam" id="PF08915">
    <property type="entry name" value="tRNA-Thr_ED"/>
    <property type="match status" value="1"/>
</dbReference>
<keyword evidence="4 12" id="KW-0436">Ligase</keyword>
<dbReference type="InterPro" id="IPR045864">
    <property type="entry name" value="aa-tRNA-synth_II/BPL/LPL"/>
</dbReference>
<dbReference type="AlphaFoldDB" id="A0A2G9LJ03"/>
<comment type="subunit">
    <text evidence="12">Homodimer.</text>
</comment>
<dbReference type="EC" id="6.1.1.3" evidence="12"/>
<dbReference type="NCBIfam" id="NF003068">
    <property type="entry name" value="PRK03991.1"/>
    <property type="match status" value="1"/>
</dbReference>
<dbReference type="Gene3D" id="3.50.80.10">
    <property type="entry name" value="D-tyrosyl-tRNA(Tyr) deacylase"/>
    <property type="match status" value="1"/>
</dbReference>
<dbReference type="InterPro" id="IPR036621">
    <property type="entry name" value="Anticodon-bd_dom_sf"/>
</dbReference>
<dbReference type="EMBL" id="PFFF01000038">
    <property type="protein sequence ID" value="PIV89667.1"/>
    <property type="molecule type" value="Genomic_DNA"/>
</dbReference>
<evidence type="ECO:0000313" key="22">
    <source>
        <dbReference type="Proteomes" id="UP000228874"/>
    </source>
</evidence>
<dbReference type="Proteomes" id="UP000229789">
    <property type="component" value="Unassembled WGS sequence"/>
</dbReference>
<keyword evidence="5 12" id="KW-0547">Nucleotide-binding</keyword>
<organism evidence="14 24">
    <name type="scientific">Huberarchaeum crystalense</name>
    <dbReference type="NCBI Taxonomy" id="2014257"/>
    <lineage>
        <taxon>Archaea</taxon>
        <taxon>Candidatus Huberarchaeota</taxon>
        <taxon>Candidatus Huberarchaeia</taxon>
        <taxon>Candidatus Huberarchaeales</taxon>
        <taxon>Candidatus Huberarchaeaceae</taxon>
        <taxon>Candidatus Huberarchaeum</taxon>
    </lineage>
</organism>
<feature type="binding site" evidence="12">
    <location>
        <position position="467"/>
    </location>
    <ligand>
        <name>Zn(2+)</name>
        <dbReference type="ChEBI" id="CHEBI:29105"/>
        <note>catalytic</note>
    </ligand>
</feature>
<dbReference type="EMBL" id="PETW01000040">
    <property type="protein sequence ID" value="PIV46303.1"/>
    <property type="molecule type" value="Genomic_DNA"/>
</dbReference>
<evidence type="ECO:0000313" key="21">
    <source>
        <dbReference type="EMBL" id="PJC01318.1"/>
    </source>
</evidence>
<dbReference type="GO" id="GO:0000049">
    <property type="term" value="F:tRNA binding"/>
    <property type="evidence" value="ECO:0007669"/>
    <property type="project" value="UniProtKB-KW"/>
</dbReference>
<dbReference type="EMBL" id="PFIH01000062">
    <property type="protein sequence ID" value="PIX27909.1"/>
    <property type="molecule type" value="Genomic_DNA"/>
</dbReference>
<keyword evidence="7 12" id="KW-0067">ATP-binding</keyword>
<accession>A0A2H9M1Z7</accession>
<keyword evidence="9 12" id="KW-0648">Protein biosynthesis</keyword>
<dbReference type="EMBL" id="PCUF01000026">
    <property type="protein sequence ID" value="PIN66501.1"/>
    <property type="molecule type" value="Genomic_DNA"/>
</dbReference>
<proteinExistence type="inferred from homology"/>
<dbReference type="FunFam" id="3.40.50.800:FF:000001">
    <property type="entry name" value="Threonine--tRNA ligase"/>
    <property type="match status" value="1"/>
</dbReference>
<dbReference type="InterPro" id="IPR006195">
    <property type="entry name" value="aa-tRNA-synth_II"/>
</dbReference>
<evidence type="ECO:0000313" key="17">
    <source>
        <dbReference type="EMBL" id="PIV89667.1"/>
    </source>
</evidence>
<evidence type="ECO:0000256" key="9">
    <source>
        <dbReference type="ARBA" id="ARBA00022917"/>
    </source>
</evidence>
<evidence type="ECO:0000256" key="5">
    <source>
        <dbReference type="ARBA" id="ARBA00022741"/>
    </source>
</evidence>
<evidence type="ECO:0000313" key="19">
    <source>
        <dbReference type="EMBL" id="PIY99710.1"/>
    </source>
</evidence>
<evidence type="ECO:0000313" key="23">
    <source>
        <dbReference type="Proteomes" id="UP000228888"/>
    </source>
</evidence>
<dbReference type="EMBL" id="PFUW01000016">
    <property type="protein sequence ID" value="PJB04155.1"/>
    <property type="molecule type" value="Genomic_DNA"/>
</dbReference>
<keyword evidence="10 12" id="KW-0030">Aminoacyl-tRNA synthetase</keyword>
<reference evidence="14 24" key="1">
    <citation type="submission" date="2017-09" db="EMBL/GenBank/DDBJ databases">
        <title>Depth-based differentiation of microbial function through sediment-hosted aquifers and enrichment of novel symbionts in the deep terrestrial subsurface.</title>
        <authorList>
            <person name="Probst A.J."/>
            <person name="Ladd B."/>
            <person name="Jarett J.K."/>
            <person name="Geller-Mcgrath D.E."/>
            <person name="Sieber C.M."/>
            <person name="Emerson J.B."/>
            <person name="Anantharaman K."/>
            <person name="Thomas B.C."/>
            <person name="Malmstrom R."/>
            <person name="Stieglmeier M."/>
            <person name="Klingl A."/>
            <person name="Woyke T."/>
            <person name="Ryan C.M."/>
            <person name="Banfield J.F."/>
        </authorList>
    </citation>
    <scope>NUCLEOTIDE SEQUENCE [LARGE SCALE GENOMIC DNA]</scope>
    <source>
        <strain evidence="16">CG02_land_8_20_14_3_00_31_209</strain>
        <strain evidence="15">CG03_land_8_20_14_0_80_31_114</strain>
        <strain evidence="17">CG17_big_fil_post_rev_8_21_14_2_50_31_73</strain>
        <strain evidence="14">CG18_big_fil_WC_8_21_14_2_50_31_19</strain>
        <strain evidence="19">CG_4_10_14_0_8_um_filter_31_133</strain>
        <strain evidence="18">CG_4_8_14_3_um_filter</strain>
        <strain evidence="21">CG_4_9_14_0_8_um_filter_31_21</strain>
        <strain evidence="20">CG_4_9_14_3_um_filter_31_125</strain>
    </source>
</reference>
<dbReference type="GO" id="GO:0005524">
    <property type="term" value="F:ATP binding"/>
    <property type="evidence" value="ECO:0007669"/>
    <property type="project" value="UniProtKB-UniRule"/>
</dbReference>
<accession>A0A2H9MMB6</accession>
<dbReference type="GO" id="GO:0004829">
    <property type="term" value="F:threonine-tRNA ligase activity"/>
    <property type="evidence" value="ECO:0007669"/>
    <property type="project" value="UniProtKB-UniRule"/>
</dbReference>
<evidence type="ECO:0000256" key="12">
    <source>
        <dbReference type="HAMAP-Rule" id="MF_00184"/>
    </source>
</evidence>
<dbReference type="Pfam" id="PF00587">
    <property type="entry name" value="tRNA-synt_2b"/>
    <property type="match status" value="1"/>
</dbReference>
<accession>A0A2G9LJ03</accession>
<evidence type="ECO:0000313" key="14">
    <source>
        <dbReference type="EMBL" id="PIN66501.1"/>
    </source>
</evidence>
<dbReference type="HAMAP" id="MF_00184">
    <property type="entry name" value="Thr_tRNA_synth"/>
    <property type="match status" value="1"/>
</dbReference>
<keyword evidence="12" id="KW-0479">Metal-binding</keyword>
<dbReference type="Proteomes" id="UP000230477">
    <property type="component" value="Unassembled WGS sequence"/>
</dbReference>
<comment type="cofactor">
    <cofactor evidence="12">
        <name>Zn(2+)</name>
        <dbReference type="ChEBI" id="CHEBI:29105"/>
    </cofactor>
    <text evidence="12">Binds 1 zinc ion per subunit.</text>
</comment>
<dbReference type="SUPFAM" id="SSF55681">
    <property type="entry name" value="Class II aaRS and biotin synthetases"/>
    <property type="match status" value="1"/>
</dbReference>
<evidence type="ECO:0000256" key="11">
    <source>
        <dbReference type="ARBA" id="ARBA00049515"/>
    </source>
</evidence>
<feature type="binding site" evidence="12">
    <location>
        <position position="294"/>
    </location>
    <ligand>
        <name>Zn(2+)</name>
        <dbReference type="ChEBI" id="CHEBI:29105"/>
        <note>catalytic</note>
    </ligand>
</feature>
<dbReference type="Proteomes" id="UP000231449">
    <property type="component" value="Unassembled WGS sequence"/>
</dbReference>
<dbReference type="InterPro" id="IPR047246">
    <property type="entry name" value="ThrRS_anticodon"/>
</dbReference>
<dbReference type="InterPro" id="IPR015011">
    <property type="entry name" value="Threonyl-tRNA_syn_edit_dom_arc"/>
</dbReference>
<evidence type="ECO:0000256" key="7">
    <source>
        <dbReference type="ARBA" id="ARBA00022840"/>
    </source>
</evidence>
<accession>A0A2H9RCV7</accession>
<accession>A0A2H9N1X6</accession>
<dbReference type="EMBL" id="PFSX01000041">
    <property type="protein sequence ID" value="PJC01318.1"/>
    <property type="molecule type" value="Genomic_DNA"/>
</dbReference>
<dbReference type="Pfam" id="PF03129">
    <property type="entry name" value="HGTP_anticodon"/>
    <property type="match status" value="1"/>
</dbReference>